<name>A0A017T0Q3_9BACT</name>
<keyword evidence="8" id="KW-1185">Reference proteome</keyword>
<evidence type="ECO:0000256" key="6">
    <source>
        <dbReference type="ARBA" id="ARBA00023316"/>
    </source>
</evidence>
<gene>
    <name evidence="7" type="ORF">CAP_6424</name>
</gene>
<dbReference type="STRING" id="1192034.CAP_6424"/>
<dbReference type="UniPathway" id="UPA00219"/>
<dbReference type="InterPro" id="IPR038063">
    <property type="entry name" value="Transpep_catalytic_dom"/>
</dbReference>
<comment type="caution">
    <text evidence="7">The sequence shown here is derived from an EMBL/GenBank/DDBJ whole genome shotgun (WGS) entry which is preliminary data.</text>
</comment>
<keyword evidence="3" id="KW-0808">Transferase</keyword>
<dbReference type="eggNOG" id="COG1376">
    <property type="taxonomic scope" value="Bacteria"/>
</dbReference>
<evidence type="ECO:0000256" key="5">
    <source>
        <dbReference type="ARBA" id="ARBA00022984"/>
    </source>
</evidence>
<dbReference type="Gene3D" id="2.40.440.10">
    <property type="entry name" value="L,D-transpeptidase catalytic domain-like"/>
    <property type="match status" value="1"/>
</dbReference>
<dbReference type="GO" id="GO:0071555">
    <property type="term" value="P:cell wall organization"/>
    <property type="evidence" value="ECO:0007669"/>
    <property type="project" value="UniProtKB-KW"/>
</dbReference>
<dbReference type="GO" id="GO:0008360">
    <property type="term" value="P:regulation of cell shape"/>
    <property type="evidence" value="ECO:0007669"/>
    <property type="project" value="UniProtKB-KW"/>
</dbReference>
<dbReference type="GO" id="GO:0004180">
    <property type="term" value="F:carboxypeptidase activity"/>
    <property type="evidence" value="ECO:0007669"/>
    <property type="project" value="UniProtKB-ARBA"/>
</dbReference>
<keyword evidence="6" id="KW-0961">Cell wall biogenesis/degradation</keyword>
<accession>A0A017T0Q3</accession>
<evidence type="ECO:0000313" key="8">
    <source>
        <dbReference type="Proteomes" id="UP000019678"/>
    </source>
</evidence>
<dbReference type="AlphaFoldDB" id="A0A017T0Q3"/>
<dbReference type="SUPFAM" id="SSF141523">
    <property type="entry name" value="L,D-transpeptidase catalytic domain-like"/>
    <property type="match status" value="1"/>
</dbReference>
<dbReference type="RefSeq" id="WP_156041233.1">
    <property type="nucleotide sequence ID" value="NZ_ASRX01000054.1"/>
</dbReference>
<protein>
    <recommendedName>
        <fullName evidence="9">YkuD domain-containing protein</fullName>
    </recommendedName>
</protein>
<dbReference type="Proteomes" id="UP000019678">
    <property type="component" value="Unassembled WGS sequence"/>
</dbReference>
<evidence type="ECO:0000256" key="2">
    <source>
        <dbReference type="ARBA" id="ARBA00005992"/>
    </source>
</evidence>
<evidence type="ECO:0000256" key="4">
    <source>
        <dbReference type="ARBA" id="ARBA00022960"/>
    </source>
</evidence>
<proteinExistence type="inferred from homology"/>
<sequence length="576" mass="61010">MNAIVVPRRAFGVGVVILQVSCVDGTPYPPGASAPREVARGMTAVASGAPGGHATPGAVPQGMPGAQPALGREVTVSVTSSATAGAVARVPAVAAAAGGAVRVDDGRPRIGSVKWITHIWSTPDRPKNHLPIGSIRFGTSIALKSREPVPGGGCPARWYAVEPLGYVCADETTTFDFDSAYWKALAELSPGPGALPYRYAFSTGAPMYSRVPTVEEQRNAELDLGPVRTFKPLGKWSEGHERLVSTAEGDAIQATAEVPEYFRDHRSIPGSPWNPKALAKVRTIPAGSGLAYVKAFAAAGRTWLLTPDLLLVPADRVFPYKPTAFHGVLLGKGGEGSGGGEGASLPAAWIRGALVKKLVRGGEGVFMAPGGGEAWATKTLVALTGKSALVGKVRHWESREGGWLAESEAVSVVQAAERLPRSIGADEKWIEARILPGTMVAYEGLRPVWTTLWSAGKGGVPVKGNDPKRFATTETGIFAFQWKDKVATMSPDKGAPSVFFFSDVPHIQYVHAPLALHVTYWHEDFGHLRSAECLNVSPLDGEWLFGWTLPALPEGWNSVRPSKLMGPATRIVIHGQ</sequence>
<keyword evidence="5" id="KW-0573">Peptidoglycan synthesis</keyword>
<comment type="pathway">
    <text evidence="1">Cell wall biogenesis; peptidoglycan biosynthesis.</text>
</comment>
<organism evidence="7 8">
    <name type="scientific">Chondromyces apiculatus DSM 436</name>
    <dbReference type="NCBI Taxonomy" id="1192034"/>
    <lineage>
        <taxon>Bacteria</taxon>
        <taxon>Pseudomonadati</taxon>
        <taxon>Myxococcota</taxon>
        <taxon>Polyangia</taxon>
        <taxon>Polyangiales</taxon>
        <taxon>Polyangiaceae</taxon>
        <taxon>Chondromyces</taxon>
    </lineage>
</organism>
<comment type="similarity">
    <text evidence="2">Belongs to the YkuD family.</text>
</comment>
<dbReference type="CDD" id="cd16913">
    <property type="entry name" value="YkuD_like"/>
    <property type="match status" value="1"/>
</dbReference>
<reference evidence="7 8" key="1">
    <citation type="submission" date="2013-05" db="EMBL/GenBank/DDBJ databases">
        <title>Genome assembly of Chondromyces apiculatus DSM 436.</title>
        <authorList>
            <person name="Sharma G."/>
            <person name="Khatri I."/>
            <person name="Kaur C."/>
            <person name="Mayilraj S."/>
            <person name="Subramanian S."/>
        </authorList>
    </citation>
    <scope>NUCLEOTIDE SEQUENCE [LARGE SCALE GENOMIC DNA]</scope>
    <source>
        <strain evidence="7 8">DSM 436</strain>
    </source>
</reference>
<evidence type="ECO:0000256" key="1">
    <source>
        <dbReference type="ARBA" id="ARBA00004752"/>
    </source>
</evidence>
<dbReference type="GO" id="GO:0009252">
    <property type="term" value="P:peptidoglycan biosynthetic process"/>
    <property type="evidence" value="ECO:0007669"/>
    <property type="project" value="UniProtKB-UniPathway"/>
</dbReference>
<dbReference type="OrthoDB" id="9786799at2"/>
<dbReference type="GO" id="GO:0016740">
    <property type="term" value="F:transferase activity"/>
    <property type="evidence" value="ECO:0007669"/>
    <property type="project" value="UniProtKB-KW"/>
</dbReference>
<evidence type="ECO:0008006" key="9">
    <source>
        <dbReference type="Google" id="ProtNLM"/>
    </source>
</evidence>
<evidence type="ECO:0000256" key="3">
    <source>
        <dbReference type="ARBA" id="ARBA00022679"/>
    </source>
</evidence>
<keyword evidence="4" id="KW-0133">Cell shape</keyword>
<dbReference type="EMBL" id="ASRX01000054">
    <property type="protein sequence ID" value="EYF02844.1"/>
    <property type="molecule type" value="Genomic_DNA"/>
</dbReference>
<dbReference type="InterPro" id="IPR005490">
    <property type="entry name" value="LD_TPept_cat_dom"/>
</dbReference>
<evidence type="ECO:0000313" key="7">
    <source>
        <dbReference type="EMBL" id="EYF02844.1"/>
    </source>
</evidence>